<reference evidence="4" key="1">
    <citation type="journal article" date="2019" name="Int. J. Syst. Evol. Microbiol.">
        <title>The Global Catalogue of Microorganisms (GCM) 10K type strain sequencing project: providing services to taxonomists for standard genome sequencing and annotation.</title>
        <authorList>
            <consortium name="The Broad Institute Genomics Platform"/>
            <consortium name="The Broad Institute Genome Sequencing Center for Infectious Disease"/>
            <person name="Wu L."/>
            <person name="Ma J."/>
        </authorList>
    </citation>
    <scope>NUCLEOTIDE SEQUENCE [LARGE SCALE GENOMIC DNA]</scope>
    <source>
        <strain evidence="4">JCM 18324</strain>
    </source>
</reference>
<name>A0ABP9AVD5_9ACTN</name>
<dbReference type="NCBIfam" id="TIGR03083">
    <property type="entry name" value="maleylpyruvate isomerase family mycothiol-dependent enzyme"/>
    <property type="match status" value="1"/>
</dbReference>
<dbReference type="Proteomes" id="UP001501147">
    <property type="component" value="Unassembled WGS sequence"/>
</dbReference>
<dbReference type="InterPro" id="IPR017517">
    <property type="entry name" value="Maleyloyr_isom"/>
</dbReference>
<evidence type="ECO:0000259" key="1">
    <source>
        <dbReference type="Pfam" id="PF07398"/>
    </source>
</evidence>
<evidence type="ECO:0000259" key="2">
    <source>
        <dbReference type="Pfam" id="PF11716"/>
    </source>
</evidence>
<accession>A0ABP9AVD5</accession>
<protein>
    <recommendedName>
        <fullName evidence="5">Mycothiol-dependent maleylpyruvate isomerase metal-binding domain-containing protein</fullName>
    </recommendedName>
</protein>
<dbReference type="EMBL" id="BAABJV010000011">
    <property type="protein sequence ID" value="GAA4786210.1"/>
    <property type="molecule type" value="Genomic_DNA"/>
</dbReference>
<dbReference type="InterPro" id="IPR010872">
    <property type="entry name" value="MDMPI_C-term_domain"/>
</dbReference>
<dbReference type="Pfam" id="PF07398">
    <property type="entry name" value="MDMPI_C"/>
    <property type="match status" value="1"/>
</dbReference>
<dbReference type="InterPro" id="IPR024344">
    <property type="entry name" value="MDMPI_metal-binding"/>
</dbReference>
<dbReference type="PANTHER" id="PTHR40758">
    <property type="entry name" value="CONSERVED PROTEIN"/>
    <property type="match status" value="1"/>
</dbReference>
<evidence type="ECO:0000313" key="3">
    <source>
        <dbReference type="EMBL" id="GAA4786210.1"/>
    </source>
</evidence>
<comment type="caution">
    <text evidence="3">The sequence shown here is derived from an EMBL/GenBank/DDBJ whole genome shotgun (WGS) entry which is preliminary data.</text>
</comment>
<dbReference type="InterPro" id="IPR034660">
    <property type="entry name" value="DinB/YfiT-like"/>
</dbReference>
<sequence length="334" mass="35736">MSDALLHALAEALADVVVSIDTCDDRELDPDTAVAWLEGTGAVLDRLPPADRRALARLLRAAAGRRPPGRERQALLRVPDGLGLDDDQHELYCDAVEDLVGSLVRLARDADPATPVPARPGWTLADVVRHHGTTHRWVAHTVRIRAAERVWAHEVPADLPDDPAAYPDWLARSADAALSVLRKADPDTPMWSQGADQRIAHYPRRLLFEALVHLCDAQAALGEEPHIGPATAADGIAEFLENLPHAPHLAQPLAALPVGSVGLTARDTGAAWTVRFGPGGLRWTACAGPADVRVEAPAAALLLLVYGRRRPGDPEVAVRGDRAVLDAWLAATAP</sequence>
<evidence type="ECO:0000313" key="4">
    <source>
        <dbReference type="Proteomes" id="UP001501147"/>
    </source>
</evidence>
<dbReference type="SUPFAM" id="SSF109854">
    <property type="entry name" value="DinB/YfiT-like putative metalloenzymes"/>
    <property type="match status" value="1"/>
</dbReference>
<dbReference type="Pfam" id="PF11716">
    <property type="entry name" value="MDMPI_N"/>
    <property type="match status" value="1"/>
</dbReference>
<proteinExistence type="predicted"/>
<feature type="domain" description="Mycothiol-dependent maleylpyruvate isomerase metal-binding" evidence="2">
    <location>
        <begin position="98"/>
        <end position="218"/>
    </location>
</feature>
<dbReference type="PANTHER" id="PTHR40758:SF1">
    <property type="entry name" value="CONSERVED PROTEIN"/>
    <property type="match status" value="1"/>
</dbReference>
<gene>
    <name evidence="3" type="ORF">GCM10023329_41290</name>
</gene>
<organism evidence="3 4">
    <name type="scientific">Streptomyces sanyensis</name>
    <dbReference type="NCBI Taxonomy" id="568869"/>
    <lineage>
        <taxon>Bacteria</taxon>
        <taxon>Bacillati</taxon>
        <taxon>Actinomycetota</taxon>
        <taxon>Actinomycetes</taxon>
        <taxon>Kitasatosporales</taxon>
        <taxon>Streptomycetaceae</taxon>
        <taxon>Streptomyces</taxon>
    </lineage>
</organism>
<keyword evidence="4" id="KW-1185">Reference proteome</keyword>
<evidence type="ECO:0008006" key="5">
    <source>
        <dbReference type="Google" id="ProtNLM"/>
    </source>
</evidence>
<feature type="domain" description="MDMPI C-terminal" evidence="1">
    <location>
        <begin position="231"/>
        <end position="326"/>
    </location>
</feature>
<dbReference type="RefSeq" id="WP_345614904.1">
    <property type="nucleotide sequence ID" value="NZ_BAABJV010000011.1"/>
</dbReference>